<organism evidence="2 3">
    <name type="scientific">Mycena alexandri</name>
    <dbReference type="NCBI Taxonomy" id="1745969"/>
    <lineage>
        <taxon>Eukaryota</taxon>
        <taxon>Fungi</taxon>
        <taxon>Dikarya</taxon>
        <taxon>Basidiomycota</taxon>
        <taxon>Agaricomycotina</taxon>
        <taxon>Agaricomycetes</taxon>
        <taxon>Agaricomycetidae</taxon>
        <taxon>Agaricales</taxon>
        <taxon>Marasmiineae</taxon>
        <taxon>Mycenaceae</taxon>
        <taxon>Mycena</taxon>
    </lineage>
</organism>
<sequence>MLDWLYITLIICLIASNLNRILSVLQWLFAYFSRAREPQLIPYFDEHDIVNACWIGELIGMVRVTTQHRRRPIAPISSGSRTHIPTEVEDNSDEERPVTLPRTRTHRSDYLLVGLPQIPSALSWDCWPDGKFQNFFSLQQLADTNNLAMNWVLETIHNRGSPNALTWQRGNEVRRRCLGVIKCHGKRCAMYLAPGPRAMDRQKQLHHTCPICEETLVLHRCGTESSLFRFREGGVFIHDGDHTHPQYTHSSIFHRNGSLDFLDYVPKYRPRSLSPSNIKAAARSLSPVESIIEEPEHDRASSILIHKNQDEELDDHSPYAGEDINDRSDPMVYDEDDEWEMRQDPEAELDELQEED</sequence>
<evidence type="ECO:0000313" key="2">
    <source>
        <dbReference type="EMBL" id="KAJ7031885.1"/>
    </source>
</evidence>
<reference evidence="2" key="1">
    <citation type="submission" date="2023-03" db="EMBL/GenBank/DDBJ databases">
        <title>Massive genome expansion in bonnet fungi (Mycena s.s.) driven by repeated elements and novel gene families across ecological guilds.</title>
        <authorList>
            <consortium name="Lawrence Berkeley National Laboratory"/>
            <person name="Harder C.B."/>
            <person name="Miyauchi S."/>
            <person name="Viragh M."/>
            <person name="Kuo A."/>
            <person name="Thoen E."/>
            <person name="Andreopoulos B."/>
            <person name="Lu D."/>
            <person name="Skrede I."/>
            <person name="Drula E."/>
            <person name="Henrissat B."/>
            <person name="Morin E."/>
            <person name="Kohler A."/>
            <person name="Barry K."/>
            <person name="LaButti K."/>
            <person name="Morin E."/>
            <person name="Salamov A."/>
            <person name="Lipzen A."/>
            <person name="Mereny Z."/>
            <person name="Hegedus B."/>
            <person name="Baldrian P."/>
            <person name="Stursova M."/>
            <person name="Weitz H."/>
            <person name="Taylor A."/>
            <person name="Grigoriev I.V."/>
            <person name="Nagy L.G."/>
            <person name="Martin F."/>
            <person name="Kauserud H."/>
        </authorList>
    </citation>
    <scope>NUCLEOTIDE SEQUENCE</scope>
    <source>
        <strain evidence="2">CBHHK200</strain>
    </source>
</reference>
<evidence type="ECO:0000256" key="1">
    <source>
        <dbReference type="SAM" id="MobiDB-lite"/>
    </source>
</evidence>
<comment type="caution">
    <text evidence="2">The sequence shown here is derived from an EMBL/GenBank/DDBJ whole genome shotgun (WGS) entry which is preliminary data.</text>
</comment>
<protein>
    <submittedName>
        <fullName evidence="2">Uncharacterized protein</fullName>
    </submittedName>
</protein>
<feature type="compositionally biased region" description="Acidic residues" evidence="1">
    <location>
        <begin position="346"/>
        <end position="356"/>
    </location>
</feature>
<feature type="region of interest" description="Disordered" evidence="1">
    <location>
        <begin position="307"/>
        <end position="356"/>
    </location>
</feature>
<dbReference type="SUPFAM" id="SSF90073">
    <property type="entry name" value="GCM domain"/>
    <property type="match status" value="1"/>
</dbReference>
<proteinExistence type="predicted"/>
<dbReference type="Proteomes" id="UP001218188">
    <property type="component" value="Unassembled WGS sequence"/>
</dbReference>
<dbReference type="GO" id="GO:0006355">
    <property type="term" value="P:regulation of DNA-templated transcription"/>
    <property type="evidence" value="ECO:0007669"/>
    <property type="project" value="InterPro"/>
</dbReference>
<dbReference type="AlphaFoldDB" id="A0AAD6SSS3"/>
<dbReference type="InterPro" id="IPR036115">
    <property type="entry name" value="GCM_dom_sf"/>
</dbReference>
<feature type="region of interest" description="Disordered" evidence="1">
    <location>
        <begin position="74"/>
        <end position="100"/>
    </location>
</feature>
<keyword evidence="3" id="KW-1185">Reference proteome</keyword>
<dbReference type="GO" id="GO:0003677">
    <property type="term" value="F:DNA binding"/>
    <property type="evidence" value="ECO:0007669"/>
    <property type="project" value="InterPro"/>
</dbReference>
<gene>
    <name evidence="2" type="ORF">C8F04DRAFT_1185582</name>
</gene>
<name>A0AAD6SSS3_9AGAR</name>
<accession>A0AAD6SSS3</accession>
<dbReference type="EMBL" id="JARJCM010000078">
    <property type="protein sequence ID" value="KAJ7031885.1"/>
    <property type="molecule type" value="Genomic_DNA"/>
</dbReference>
<evidence type="ECO:0000313" key="3">
    <source>
        <dbReference type="Proteomes" id="UP001218188"/>
    </source>
</evidence>